<evidence type="ECO:0000256" key="4">
    <source>
        <dbReference type="ARBA" id="ARBA00022989"/>
    </source>
</evidence>
<dbReference type="PANTHER" id="PTHR35791">
    <property type="entry name" value="UPF0754 MEMBRANE PROTEIN YHEB"/>
    <property type="match status" value="1"/>
</dbReference>
<dbReference type="GO" id="GO:0005886">
    <property type="term" value="C:plasma membrane"/>
    <property type="evidence" value="ECO:0007669"/>
    <property type="project" value="UniProtKB-SubCell"/>
</dbReference>
<evidence type="ECO:0000256" key="5">
    <source>
        <dbReference type="ARBA" id="ARBA00023136"/>
    </source>
</evidence>
<accession>A0A366XUU5</accession>
<proteinExistence type="inferred from homology"/>
<dbReference type="EMBL" id="QOCW01000011">
    <property type="protein sequence ID" value="RBW69348.1"/>
    <property type="molecule type" value="Genomic_DNA"/>
</dbReference>
<dbReference type="InterPro" id="IPR007383">
    <property type="entry name" value="DUF445"/>
</dbReference>
<feature type="transmembrane region" description="Helical" evidence="6">
    <location>
        <begin position="6"/>
        <end position="30"/>
    </location>
</feature>
<sequence length="378" mass="43325">MEIVFTFLILISVGALIGGMTNSLAIKMLFRPYKALYIGKWRVPFTPGLIPKRRDELAVQLGKMVVDHLLTAEGIQKKLYDSTFKKEMVTLAKTEIERLLFKDESLNEFLSGSLGIKNGQARLESLITAWIENHYEKLREELKTKKIGEIVPRELHEKIEKGIPLASAYIAEKGIDYFESQEGKAKLRELIDKFLEERGTLGNIINMFLGNESLVNKVQPEVIKFLRQPAAKNLLEQLIEKEWDKLKEKALYEFDDKINHGRILSTIQEFALKRVALFSLFEKPLNQLFAPYKTVLLDHWIPKGVDLAGHYLAERIEPLMKQLHLADVVEKQVQGFAVERLEEMVLSISRREFKMITYLGALLGGLIGIIQGILFLFL</sequence>
<dbReference type="RefSeq" id="WP_113806320.1">
    <property type="nucleotide sequence ID" value="NZ_QOCW01000011.1"/>
</dbReference>
<keyword evidence="8" id="KW-1185">Reference proteome</keyword>
<dbReference type="AlphaFoldDB" id="A0A366XUU5"/>
<gene>
    <name evidence="7" type="ORF">DS031_11980</name>
</gene>
<evidence type="ECO:0000256" key="6">
    <source>
        <dbReference type="SAM" id="Phobius"/>
    </source>
</evidence>
<dbReference type="PIRSF" id="PIRSF032178">
    <property type="entry name" value="UCP032178"/>
    <property type="match status" value="1"/>
</dbReference>
<name>A0A366XUU5_9BACI</name>
<evidence type="ECO:0000256" key="2">
    <source>
        <dbReference type="ARBA" id="ARBA00008053"/>
    </source>
</evidence>
<evidence type="ECO:0000256" key="3">
    <source>
        <dbReference type="ARBA" id="ARBA00022692"/>
    </source>
</evidence>
<keyword evidence="5 6" id="KW-0472">Membrane</keyword>
<dbReference type="OrthoDB" id="9787430at2"/>
<feature type="transmembrane region" description="Helical" evidence="6">
    <location>
        <begin position="356"/>
        <end position="377"/>
    </location>
</feature>
<reference evidence="7 8" key="1">
    <citation type="submission" date="2018-07" db="EMBL/GenBank/DDBJ databases">
        <title>Lottiidibacillus patelloidae gen. nov., sp. nov., isolated from the intestinal tract of a marine limpet and the reclassification of B. taeanensis BH030017T, B. algicola KMM 3737T and B. hwajinpoensis SW-72T as genus Lottiidibacillus.</title>
        <authorList>
            <person name="Liu R."/>
            <person name="Huang Z."/>
        </authorList>
    </citation>
    <scope>NUCLEOTIDE SEQUENCE [LARGE SCALE GENOMIC DNA]</scope>
    <source>
        <strain evidence="7 8">BH030017</strain>
    </source>
</reference>
<comment type="caution">
    <text evidence="7">The sequence shown here is derived from an EMBL/GenBank/DDBJ whole genome shotgun (WGS) entry which is preliminary data.</text>
</comment>
<evidence type="ECO:0000256" key="1">
    <source>
        <dbReference type="ARBA" id="ARBA00004236"/>
    </source>
</evidence>
<comment type="similarity">
    <text evidence="2">Belongs to the UPF0754 family.</text>
</comment>
<organism evidence="7 8">
    <name type="scientific">Bacillus taeanensis</name>
    <dbReference type="NCBI Taxonomy" id="273032"/>
    <lineage>
        <taxon>Bacteria</taxon>
        <taxon>Bacillati</taxon>
        <taxon>Bacillota</taxon>
        <taxon>Bacilli</taxon>
        <taxon>Bacillales</taxon>
        <taxon>Bacillaceae</taxon>
        <taxon>Bacillus</taxon>
    </lineage>
</organism>
<dbReference type="Pfam" id="PF04286">
    <property type="entry name" value="DUF445"/>
    <property type="match status" value="1"/>
</dbReference>
<protein>
    <submittedName>
        <fullName evidence="7">DUF445 domain-containing protein</fullName>
    </submittedName>
</protein>
<evidence type="ECO:0000313" key="8">
    <source>
        <dbReference type="Proteomes" id="UP000253314"/>
    </source>
</evidence>
<comment type="subcellular location">
    <subcellularLocation>
        <location evidence="1">Cell membrane</location>
    </subcellularLocation>
</comment>
<evidence type="ECO:0000313" key="7">
    <source>
        <dbReference type="EMBL" id="RBW69348.1"/>
    </source>
</evidence>
<dbReference type="PANTHER" id="PTHR35791:SF1">
    <property type="entry name" value="UPF0754 MEMBRANE PROTEIN YHEB"/>
    <property type="match status" value="1"/>
</dbReference>
<keyword evidence="4 6" id="KW-1133">Transmembrane helix</keyword>
<dbReference type="Proteomes" id="UP000253314">
    <property type="component" value="Unassembled WGS sequence"/>
</dbReference>
<dbReference type="InterPro" id="IPR016991">
    <property type="entry name" value="UCP032178"/>
</dbReference>
<keyword evidence="3 6" id="KW-0812">Transmembrane</keyword>